<keyword evidence="2" id="KW-0472">Membrane</keyword>
<feature type="region of interest" description="Disordered" evidence="1">
    <location>
        <begin position="52"/>
        <end position="71"/>
    </location>
</feature>
<organism evidence="3 4">
    <name type="scientific">Anaeramoeba flamelloides</name>
    <dbReference type="NCBI Taxonomy" id="1746091"/>
    <lineage>
        <taxon>Eukaryota</taxon>
        <taxon>Metamonada</taxon>
        <taxon>Anaeramoebidae</taxon>
        <taxon>Anaeramoeba</taxon>
    </lineage>
</organism>
<keyword evidence="2" id="KW-1133">Transmembrane helix</keyword>
<keyword evidence="2" id="KW-0812">Transmembrane</keyword>
<reference evidence="3" key="1">
    <citation type="submission" date="2022-08" db="EMBL/GenBank/DDBJ databases">
        <title>Novel sulfate-reducing endosymbionts in the free-living metamonad Anaeramoeba.</title>
        <authorList>
            <person name="Jerlstrom-Hultqvist J."/>
            <person name="Cepicka I."/>
            <person name="Gallot-Lavallee L."/>
            <person name="Salas-Leiva D."/>
            <person name="Curtis B.A."/>
            <person name="Zahonova K."/>
            <person name="Pipaliya S."/>
            <person name="Dacks J."/>
            <person name="Roger A.J."/>
        </authorList>
    </citation>
    <scope>NUCLEOTIDE SEQUENCE</scope>
    <source>
        <strain evidence="3">Schooner1</strain>
    </source>
</reference>
<proteinExistence type="predicted"/>
<dbReference type="Proteomes" id="UP001150062">
    <property type="component" value="Unassembled WGS sequence"/>
</dbReference>
<gene>
    <name evidence="3" type="ORF">M0813_27433</name>
</gene>
<dbReference type="EMBL" id="JAOAOG010000242">
    <property type="protein sequence ID" value="KAJ6236688.1"/>
    <property type="molecule type" value="Genomic_DNA"/>
</dbReference>
<keyword evidence="4" id="KW-1185">Reference proteome</keyword>
<protein>
    <recommendedName>
        <fullName evidence="5">Transmembrane protein</fullName>
    </recommendedName>
</protein>
<feature type="compositionally biased region" description="Basic and acidic residues" evidence="1">
    <location>
        <begin position="57"/>
        <end position="70"/>
    </location>
</feature>
<feature type="transmembrane region" description="Helical" evidence="2">
    <location>
        <begin position="228"/>
        <end position="246"/>
    </location>
</feature>
<feature type="transmembrane region" description="Helical" evidence="2">
    <location>
        <begin position="190"/>
        <end position="207"/>
    </location>
</feature>
<sequence>MDFEERKKKFLSKRKHRLARLISLERKLNEQNANPTNSLNQNELLNFSSRINQQQKNHQESKEAKNEQKGLKKRISTNFDDVVSKDEQTTTTTTTTTTTITTKRISKINLKTTTLLNELDSFHHTIEKSLLKSTPTTSSFFLTDIKEQEKEMIQKNQRFESKIYTIGYIFLALFYVFILKFSIPFRFPKYLIPIILLINTIFSFFMLRSRSLIRKQFLLTQKAKTKKLSLFIKALFAVFKICHSLTRNLSIFSFVFVVSLKCIPSF</sequence>
<accession>A0ABQ8XXY6</accession>
<evidence type="ECO:0000256" key="1">
    <source>
        <dbReference type="SAM" id="MobiDB-lite"/>
    </source>
</evidence>
<feature type="transmembrane region" description="Helical" evidence="2">
    <location>
        <begin position="163"/>
        <end position="184"/>
    </location>
</feature>
<evidence type="ECO:0000313" key="3">
    <source>
        <dbReference type="EMBL" id="KAJ6236688.1"/>
    </source>
</evidence>
<name>A0ABQ8XXY6_9EUKA</name>
<evidence type="ECO:0008006" key="5">
    <source>
        <dbReference type="Google" id="ProtNLM"/>
    </source>
</evidence>
<comment type="caution">
    <text evidence="3">The sequence shown here is derived from an EMBL/GenBank/DDBJ whole genome shotgun (WGS) entry which is preliminary data.</text>
</comment>
<evidence type="ECO:0000256" key="2">
    <source>
        <dbReference type="SAM" id="Phobius"/>
    </source>
</evidence>
<evidence type="ECO:0000313" key="4">
    <source>
        <dbReference type="Proteomes" id="UP001150062"/>
    </source>
</evidence>